<keyword evidence="4" id="KW-1185">Reference proteome</keyword>
<dbReference type="InterPro" id="IPR001119">
    <property type="entry name" value="SLH_dom"/>
</dbReference>
<reference evidence="3" key="1">
    <citation type="submission" date="2020-08" db="EMBL/GenBank/DDBJ databases">
        <authorList>
            <person name="Uke A."/>
            <person name="Chhe C."/>
            <person name="Baramee S."/>
            <person name="Kosugi A."/>
        </authorList>
    </citation>
    <scope>NUCLEOTIDE SEQUENCE</scope>
    <source>
        <strain evidence="3">DA-C8</strain>
    </source>
</reference>
<protein>
    <recommendedName>
        <fullName evidence="2">SLH domain-containing protein</fullName>
    </recommendedName>
</protein>
<feature type="signal peptide" evidence="1">
    <location>
        <begin position="1"/>
        <end position="26"/>
    </location>
</feature>
<sequence length="889" mass="98704">MKQRIHRIIAWTLVLLMAFGGTYAFAATGASSGNADSAVKIIFPDTVNHWSQRYVAKLAALGIVNGLGDGTYGAQINVKQQEIIAMAVRLMGAEEEADKLSNMGTSLQVSDWARKYVLYALQEGILDPSEELKNNGHINWGERTAKREWVAKVIIRALGKDQEAKESADRAASFKDNHDISADALGYVNVAVDLGIITGTSSNEFLPLQSIDRAQTAAIFARAEQYLPQSEAVIKGALTAITADTLRVRDESGQVHMISLGNSTAYYRFDADKQILKSDLAVGQQVYVVLRDHLAVYVEVISDREPTESIFGQFERVDTAARIIKIKIDGQEVEFELDENVAVIDVDGRGSSLSQLIPLSEIELKKSTLSSRIIEIVVKDKPISKRSSGTISNINPEEITILDEETNRLETYPLVEQVIVTHEGKSLTLDDLVISDEIAYRVLNGFVTEITVTAKYVEPVKGTFEGFNEKKTTIFVRNEEGARGYDLAEDVAVHIEGMVYATTNDIFSGDILMLTFDGNGLVRSIKVENRNVEHLQMLELVSVDENLEFIVVKVDKAPRLLYLTEDTILEAYGLEYPVSELSKYITEKQRIDVVLSGEYVQRIKRSEGYTGKVKDYNPAARKIVISNPAIGDLSLNLSPYAFVQIINQSSTTLSDVKIGDEVRVVLSPEDLLVTQIQVKRTLKHTIETINATNRMITALDENNNKRYLSLNSSLAIHHPSKPYATIHDLSAGQIVTVTYYGSSAESINILDYKFGTVEHADRLYQNLTVQTHDGQILIIDTSKNFELTRGAQKIEISALNPGDRISIAQDHEGYTLAQVVLRQMKIINQVESIGEISFVNQMGEVEKMQLAPDVIVRAGNSKISLNDLKKNDRVYVYVVNGVIYEIDKL</sequence>
<dbReference type="PROSITE" id="PS51272">
    <property type="entry name" value="SLH"/>
    <property type="match status" value="2"/>
</dbReference>
<dbReference type="EMBL" id="BMAQ01000001">
    <property type="protein sequence ID" value="GFR36941.1"/>
    <property type="molecule type" value="Genomic_DNA"/>
</dbReference>
<evidence type="ECO:0000256" key="1">
    <source>
        <dbReference type="SAM" id="SignalP"/>
    </source>
</evidence>
<gene>
    <name evidence="3" type="ORF">PRECH8_02370</name>
</gene>
<dbReference type="Proteomes" id="UP000654993">
    <property type="component" value="Unassembled WGS sequence"/>
</dbReference>
<comment type="caution">
    <text evidence="3">The sequence shown here is derived from an EMBL/GenBank/DDBJ whole genome shotgun (WGS) entry which is preliminary data.</text>
</comment>
<evidence type="ECO:0000259" key="2">
    <source>
        <dbReference type="PROSITE" id="PS51272"/>
    </source>
</evidence>
<organism evidence="3 4">
    <name type="scientific">Insulibacter thermoxylanivorax</name>
    <dbReference type="NCBI Taxonomy" id="2749268"/>
    <lineage>
        <taxon>Bacteria</taxon>
        <taxon>Bacillati</taxon>
        <taxon>Bacillota</taxon>
        <taxon>Bacilli</taxon>
        <taxon>Bacillales</taxon>
        <taxon>Paenibacillaceae</taxon>
        <taxon>Insulibacter</taxon>
    </lineage>
</organism>
<evidence type="ECO:0000313" key="3">
    <source>
        <dbReference type="EMBL" id="GFR36941.1"/>
    </source>
</evidence>
<reference evidence="3" key="2">
    <citation type="journal article" date="2021" name="Data Brief">
        <title>Draft genome sequence data of the facultative, thermophilic, xylanolytic bacterium Paenibacillus sp. strain DA-C8.</title>
        <authorList>
            <person name="Chhe C."/>
            <person name="Uke A."/>
            <person name="Baramee S."/>
            <person name="Ungkulpasvich U."/>
            <person name="Tachaapaikoon C."/>
            <person name="Pason P."/>
            <person name="Waeonukul R."/>
            <person name="Ratanakhanokchai K."/>
            <person name="Kosugi A."/>
        </authorList>
    </citation>
    <scope>NUCLEOTIDE SEQUENCE</scope>
    <source>
        <strain evidence="3">DA-C8</strain>
    </source>
</reference>
<feature type="domain" description="SLH" evidence="2">
    <location>
        <begin position="171"/>
        <end position="234"/>
    </location>
</feature>
<feature type="chain" id="PRO_5037195047" description="SLH domain-containing protein" evidence="1">
    <location>
        <begin position="27"/>
        <end position="889"/>
    </location>
</feature>
<accession>A0A916QA07</accession>
<proteinExistence type="predicted"/>
<keyword evidence="1" id="KW-0732">Signal</keyword>
<dbReference type="AlphaFoldDB" id="A0A916QA07"/>
<evidence type="ECO:0000313" key="4">
    <source>
        <dbReference type="Proteomes" id="UP000654993"/>
    </source>
</evidence>
<dbReference type="Pfam" id="PF00395">
    <property type="entry name" value="SLH"/>
    <property type="match status" value="2"/>
</dbReference>
<name>A0A916QA07_9BACL</name>
<feature type="domain" description="SLH" evidence="2">
    <location>
        <begin position="38"/>
        <end position="101"/>
    </location>
</feature>
<dbReference type="RefSeq" id="WP_200965223.1">
    <property type="nucleotide sequence ID" value="NZ_BMAQ01000001.1"/>
</dbReference>